<gene>
    <name evidence="2" type="ORF">CASFOL_027150</name>
</gene>
<sequence>MAEEGNEIDLSYEEEAKHDHVDEKKKDKKKDKKRDKEKKEKVECNDVEKLNMKLDKLNVKIEALQLKKADIVKMIEEAQNK</sequence>
<feature type="compositionally biased region" description="Basic and acidic residues" evidence="1">
    <location>
        <begin position="14"/>
        <end position="25"/>
    </location>
</feature>
<comment type="caution">
    <text evidence="2">The sequence shown here is derived from an EMBL/GenBank/DDBJ whole genome shotgun (WGS) entry which is preliminary data.</text>
</comment>
<feature type="compositionally biased region" description="Acidic residues" evidence="1">
    <location>
        <begin position="1"/>
        <end position="13"/>
    </location>
</feature>
<organism evidence="2 3">
    <name type="scientific">Castilleja foliolosa</name>
    <dbReference type="NCBI Taxonomy" id="1961234"/>
    <lineage>
        <taxon>Eukaryota</taxon>
        <taxon>Viridiplantae</taxon>
        <taxon>Streptophyta</taxon>
        <taxon>Embryophyta</taxon>
        <taxon>Tracheophyta</taxon>
        <taxon>Spermatophyta</taxon>
        <taxon>Magnoliopsida</taxon>
        <taxon>eudicotyledons</taxon>
        <taxon>Gunneridae</taxon>
        <taxon>Pentapetalae</taxon>
        <taxon>asterids</taxon>
        <taxon>lamiids</taxon>
        <taxon>Lamiales</taxon>
        <taxon>Orobanchaceae</taxon>
        <taxon>Pedicularideae</taxon>
        <taxon>Castillejinae</taxon>
        <taxon>Castilleja</taxon>
    </lineage>
</organism>
<protein>
    <submittedName>
        <fullName evidence="2">Uncharacterized protein</fullName>
    </submittedName>
</protein>
<evidence type="ECO:0000313" key="3">
    <source>
        <dbReference type="Proteomes" id="UP001632038"/>
    </source>
</evidence>
<feature type="compositionally biased region" description="Basic residues" evidence="1">
    <location>
        <begin position="26"/>
        <end position="36"/>
    </location>
</feature>
<proteinExistence type="predicted"/>
<evidence type="ECO:0000256" key="1">
    <source>
        <dbReference type="SAM" id="MobiDB-lite"/>
    </source>
</evidence>
<dbReference type="AlphaFoldDB" id="A0ABD3CFJ2"/>
<dbReference type="EMBL" id="JAVIJP010000036">
    <property type="protein sequence ID" value="KAL3628104.1"/>
    <property type="molecule type" value="Genomic_DNA"/>
</dbReference>
<name>A0ABD3CFJ2_9LAMI</name>
<dbReference type="Proteomes" id="UP001632038">
    <property type="component" value="Unassembled WGS sequence"/>
</dbReference>
<feature type="region of interest" description="Disordered" evidence="1">
    <location>
        <begin position="1"/>
        <end position="42"/>
    </location>
</feature>
<evidence type="ECO:0000313" key="2">
    <source>
        <dbReference type="EMBL" id="KAL3628104.1"/>
    </source>
</evidence>
<reference evidence="3" key="1">
    <citation type="journal article" date="2024" name="IScience">
        <title>Strigolactones Initiate the Formation of Haustorium-like Structures in Castilleja.</title>
        <authorList>
            <person name="Buerger M."/>
            <person name="Peterson D."/>
            <person name="Chory J."/>
        </authorList>
    </citation>
    <scope>NUCLEOTIDE SEQUENCE [LARGE SCALE GENOMIC DNA]</scope>
</reference>
<accession>A0ABD3CFJ2</accession>
<keyword evidence="3" id="KW-1185">Reference proteome</keyword>